<organism evidence="2 3">
    <name type="scientific">Salipaludibacillus agaradhaerens</name>
    <name type="common">Bacillus agaradhaerens</name>
    <dbReference type="NCBI Taxonomy" id="76935"/>
    <lineage>
        <taxon>Bacteria</taxon>
        <taxon>Bacillati</taxon>
        <taxon>Bacillota</taxon>
        <taxon>Bacilli</taxon>
        <taxon>Bacillales</taxon>
        <taxon>Bacillaceae</taxon>
    </lineage>
</organism>
<proteinExistence type="predicted"/>
<dbReference type="Pfam" id="PF02620">
    <property type="entry name" value="YceD"/>
    <property type="match status" value="1"/>
</dbReference>
<evidence type="ECO:0000256" key="1">
    <source>
        <dbReference type="SAM" id="MobiDB-lite"/>
    </source>
</evidence>
<dbReference type="AlphaFoldDB" id="A0A9Q4FYN8"/>
<dbReference type="RefSeq" id="WP_257820673.1">
    <property type="nucleotide sequence ID" value="NZ_JABXYM010000001.1"/>
</dbReference>
<comment type="caution">
    <text evidence="2">The sequence shown here is derived from an EMBL/GenBank/DDBJ whole genome shotgun (WGS) entry which is preliminary data.</text>
</comment>
<gene>
    <name evidence="2" type="ORF">HXA33_05170</name>
</gene>
<sequence length="171" mass="19821">MKWSVQQLHAFKQKGMQIDELVDANKVKEIDREIRDISPVHVKGEALINHSTATFNLEISGSMTLPCARTLNDVEFPFSIAATEIFQLDEWTTYDGDEDVHELIDNTVDLMPYVRERILLEKPMRVFSEKKEGPAPEEGEGWELTTKEDQNEPQDKVDPRLKELEKFFDKK</sequence>
<name>A0A9Q4FYN8_SALAG</name>
<feature type="compositionally biased region" description="Basic and acidic residues" evidence="1">
    <location>
        <begin position="145"/>
        <end position="160"/>
    </location>
</feature>
<protein>
    <submittedName>
        <fullName evidence="2">DUF177 domain-containing protein</fullName>
    </submittedName>
</protein>
<feature type="region of interest" description="Disordered" evidence="1">
    <location>
        <begin position="128"/>
        <end position="160"/>
    </location>
</feature>
<reference evidence="2" key="1">
    <citation type="submission" date="2020-06" db="EMBL/GenBank/DDBJ databases">
        <title>Insight into the genomes of haloalkaliphilic bacilli from Kenyan soda lakes.</title>
        <authorList>
            <person name="Mwirichia R."/>
            <person name="Villamizar G.C."/>
            <person name="Poehlein A."/>
            <person name="Mugweru J."/>
            <person name="Kipnyargis A."/>
            <person name="Kiplimo D."/>
            <person name="Orwa P."/>
            <person name="Daniel R."/>
        </authorList>
    </citation>
    <scope>NUCLEOTIDE SEQUENCE</scope>
    <source>
        <strain evidence="2">B1096_S55</strain>
    </source>
</reference>
<dbReference type="InterPro" id="IPR003772">
    <property type="entry name" value="YceD"/>
</dbReference>
<evidence type="ECO:0000313" key="3">
    <source>
        <dbReference type="Proteomes" id="UP001057753"/>
    </source>
</evidence>
<dbReference type="EMBL" id="JABXYM010000001">
    <property type="protein sequence ID" value="MCR6095929.1"/>
    <property type="molecule type" value="Genomic_DNA"/>
</dbReference>
<accession>A0A9Q4FYN8</accession>
<keyword evidence="3" id="KW-1185">Reference proteome</keyword>
<dbReference type="Proteomes" id="UP001057753">
    <property type="component" value="Unassembled WGS sequence"/>
</dbReference>
<evidence type="ECO:0000313" key="2">
    <source>
        <dbReference type="EMBL" id="MCR6095929.1"/>
    </source>
</evidence>